<dbReference type="EMBL" id="SJSK01000002">
    <property type="protein sequence ID" value="TCC92256.1"/>
    <property type="molecule type" value="Genomic_DNA"/>
</dbReference>
<protein>
    <submittedName>
        <fullName evidence="2">FkbM family methyltransferase</fullName>
    </submittedName>
</protein>
<dbReference type="GO" id="GO:0032259">
    <property type="term" value="P:methylation"/>
    <property type="evidence" value="ECO:0007669"/>
    <property type="project" value="UniProtKB-KW"/>
</dbReference>
<dbReference type="OrthoDB" id="9812600at2"/>
<dbReference type="InterPro" id="IPR006342">
    <property type="entry name" value="FkbM_mtfrase"/>
</dbReference>
<dbReference type="SUPFAM" id="SSF53335">
    <property type="entry name" value="S-adenosyl-L-methionine-dependent methyltransferases"/>
    <property type="match status" value="1"/>
</dbReference>
<dbReference type="Pfam" id="PF05050">
    <property type="entry name" value="Methyltransf_21"/>
    <property type="match status" value="1"/>
</dbReference>
<dbReference type="PANTHER" id="PTHR36973">
    <property type="entry name" value="SLL1456 PROTEIN-RELATED"/>
    <property type="match status" value="1"/>
</dbReference>
<dbReference type="PANTHER" id="PTHR36973:SF4">
    <property type="entry name" value="NODULATION PROTEIN"/>
    <property type="match status" value="1"/>
</dbReference>
<evidence type="ECO:0000313" key="2">
    <source>
        <dbReference type="EMBL" id="TCC92256.1"/>
    </source>
</evidence>
<gene>
    <name evidence="2" type="ORF">EZ428_11050</name>
</gene>
<evidence type="ECO:0000313" key="3">
    <source>
        <dbReference type="Proteomes" id="UP000292884"/>
    </source>
</evidence>
<evidence type="ECO:0000259" key="1">
    <source>
        <dbReference type="Pfam" id="PF05050"/>
    </source>
</evidence>
<reference evidence="2 3" key="1">
    <citation type="submission" date="2019-02" db="EMBL/GenBank/DDBJ databases">
        <title>Pedobacter sp. RP-1-13 sp. nov., isolated from Arctic soil.</title>
        <authorList>
            <person name="Dahal R.H."/>
        </authorList>
    </citation>
    <scope>NUCLEOTIDE SEQUENCE [LARGE SCALE GENOMIC DNA]</scope>
    <source>
        <strain evidence="2 3">RP-1-13</strain>
    </source>
</reference>
<dbReference type="RefSeq" id="WP_131553196.1">
    <property type="nucleotide sequence ID" value="NZ_SJSK01000002.1"/>
</dbReference>
<accession>A0A4V2MIY5</accession>
<dbReference type="Gene3D" id="3.40.50.150">
    <property type="entry name" value="Vaccinia Virus protein VP39"/>
    <property type="match status" value="1"/>
</dbReference>
<dbReference type="InterPro" id="IPR029063">
    <property type="entry name" value="SAM-dependent_MTases_sf"/>
</dbReference>
<name>A0A4V2MIY5_9SPHI</name>
<keyword evidence="3" id="KW-1185">Reference proteome</keyword>
<sequence>MEWKYIIGNNFSKIDQAIIKSGLNSVYKHYPFGRHWIFDLKRILKLEPIVMVDAGANIGSVSKELNYWFPSAYIYAFEPVKSTFDLLVKQTSSISNIYPEQLALGANSEKIELALNPENTINSLKVKNLTHMLGKEVIEVIRLDEFVKNNSLDTIDILKIDVEGFEFEVLEGCGNVDINCILIEVGYERELTKVHFSDVENYMEKLGFQLIGIYEIMRNLNDRRKIAYSNNLYIKRALINS</sequence>
<dbReference type="GO" id="GO:0008171">
    <property type="term" value="F:O-methyltransferase activity"/>
    <property type="evidence" value="ECO:0007669"/>
    <property type="project" value="TreeGrafter"/>
</dbReference>
<keyword evidence="2" id="KW-0489">Methyltransferase</keyword>
<keyword evidence="2" id="KW-0808">Transferase</keyword>
<dbReference type="InterPro" id="IPR053188">
    <property type="entry name" value="FkbM_Methyltransferase"/>
</dbReference>
<dbReference type="Proteomes" id="UP000292884">
    <property type="component" value="Unassembled WGS sequence"/>
</dbReference>
<dbReference type="AlphaFoldDB" id="A0A4V2MIY5"/>
<proteinExistence type="predicted"/>
<organism evidence="2 3">
    <name type="scientific">Pedobacter frigiditerrae</name>
    <dbReference type="NCBI Taxonomy" id="2530452"/>
    <lineage>
        <taxon>Bacteria</taxon>
        <taxon>Pseudomonadati</taxon>
        <taxon>Bacteroidota</taxon>
        <taxon>Sphingobacteriia</taxon>
        <taxon>Sphingobacteriales</taxon>
        <taxon>Sphingobacteriaceae</taxon>
        <taxon>Pedobacter</taxon>
    </lineage>
</organism>
<dbReference type="NCBIfam" id="TIGR01444">
    <property type="entry name" value="fkbM_fam"/>
    <property type="match status" value="1"/>
</dbReference>
<comment type="caution">
    <text evidence="2">The sequence shown here is derived from an EMBL/GenBank/DDBJ whole genome shotgun (WGS) entry which is preliminary data.</text>
</comment>
<feature type="domain" description="Methyltransferase FkbM" evidence="1">
    <location>
        <begin position="53"/>
        <end position="210"/>
    </location>
</feature>